<dbReference type="InterPro" id="IPR041662">
    <property type="entry name" value="SusD-like_2"/>
</dbReference>
<organism evidence="2">
    <name type="scientific">hydrothermal vent metagenome</name>
    <dbReference type="NCBI Taxonomy" id="652676"/>
    <lineage>
        <taxon>unclassified sequences</taxon>
        <taxon>metagenomes</taxon>
        <taxon>ecological metagenomes</taxon>
    </lineage>
</organism>
<evidence type="ECO:0008006" key="3">
    <source>
        <dbReference type="Google" id="ProtNLM"/>
    </source>
</evidence>
<name>A0A161KFH3_9ZZZZ</name>
<evidence type="ECO:0000313" key="2">
    <source>
        <dbReference type="EMBL" id="CUV09367.1"/>
    </source>
</evidence>
<sequence>MRNSTKGLRSMKNIFSLILVGSMLMLTSCEIPTDLNDNPNEITLQDADAILFLNGAQLANIMVQNSHLNRISGMFSGQLVGYTSLYSNIYGYSLSTVESNDEWNGCYTGVLTNVRHIREIVPDDKLLVGIAKVLEAHAVGTLAILMGDVPYSEVVSEVEDPVFDSQVSVLDALTSLLDDAISDLGSTSGRPEDYDIYYNGDKDKWLAAAYTLKARYALIQSDYTSALTAANMGISSSADDMNFIPRGDAEISEGDKNLFNAILSGSRTGDIGNNGSYLLELLNDSTANYRGNDKTNETARHNYYKIDETSGEGNLGVIERFEPMPMVTYFENQMIKAEAAARTTGFSSGLSHLNDYRAWLTSGGRLNATFNDSASILYEAYVDADFASGGMENPDGISAETALLREIIQERYVSGFGTYMPFNDHRRLRGDGETDLIPPFPLNTTAATDHVERIPYAQDELSSNSTMDNDPGLYVKTEVNQ</sequence>
<dbReference type="PROSITE" id="PS51257">
    <property type="entry name" value="PROKAR_LIPOPROTEIN"/>
    <property type="match status" value="1"/>
</dbReference>
<dbReference type="AlphaFoldDB" id="A0A161KFH3"/>
<dbReference type="SUPFAM" id="SSF48452">
    <property type="entry name" value="TPR-like"/>
    <property type="match status" value="1"/>
</dbReference>
<feature type="region of interest" description="Disordered" evidence="1">
    <location>
        <begin position="458"/>
        <end position="481"/>
    </location>
</feature>
<dbReference type="Gene3D" id="1.25.40.390">
    <property type="match status" value="1"/>
</dbReference>
<accession>A0A161KFH3</accession>
<reference evidence="2" key="1">
    <citation type="submission" date="2015-10" db="EMBL/GenBank/DDBJ databases">
        <authorList>
            <person name="Gilbert D.G."/>
        </authorList>
    </citation>
    <scope>NUCLEOTIDE SEQUENCE</scope>
</reference>
<gene>
    <name evidence="2" type="ORF">MGWOODY_Mmi2507</name>
</gene>
<dbReference type="Pfam" id="PF12771">
    <property type="entry name" value="SusD-like_2"/>
    <property type="match status" value="1"/>
</dbReference>
<dbReference type="EMBL" id="FAXC01000229">
    <property type="protein sequence ID" value="CUV09367.1"/>
    <property type="molecule type" value="Genomic_DNA"/>
</dbReference>
<evidence type="ECO:0000256" key="1">
    <source>
        <dbReference type="SAM" id="MobiDB-lite"/>
    </source>
</evidence>
<proteinExistence type="predicted"/>
<protein>
    <recommendedName>
        <fullName evidence="3">Cell surface glycan-binding lipoprotein, utilization system for glycans and polysaccharides (PUL), SusD family</fullName>
    </recommendedName>
</protein>
<dbReference type="InterPro" id="IPR011990">
    <property type="entry name" value="TPR-like_helical_dom_sf"/>
</dbReference>